<dbReference type="GO" id="GO:0043709">
    <property type="term" value="P:cell adhesion involved in single-species biofilm formation"/>
    <property type="evidence" value="ECO:0007669"/>
    <property type="project" value="TreeGrafter"/>
</dbReference>
<feature type="non-terminal residue" evidence="2">
    <location>
        <position position="1"/>
    </location>
</feature>
<organism evidence="2">
    <name type="scientific">marine sediment metagenome</name>
    <dbReference type="NCBI Taxonomy" id="412755"/>
    <lineage>
        <taxon>unclassified sequences</taxon>
        <taxon>metagenomes</taxon>
        <taxon>ecological metagenomes</taxon>
    </lineage>
</organism>
<dbReference type="EMBL" id="BARW01001321">
    <property type="protein sequence ID" value="GAI72748.1"/>
    <property type="molecule type" value="Genomic_DNA"/>
</dbReference>
<dbReference type="AlphaFoldDB" id="X1QWU5"/>
<comment type="caution">
    <text evidence="2">The sequence shown here is derived from an EMBL/GenBank/DDBJ whole genome shotgun (WGS) entry which is preliminary data.</text>
</comment>
<dbReference type="InterPro" id="IPR050469">
    <property type="entry name" value="Diguanylate_Cyclase"/>
</dbReference>
<dbReference type="PANTHER" id="PTHR45138:SF9">
    <property type="entry name" value="DIGUANYLATE CYCLASE DGCM-RELATED"/>
    <property type="match status" value="1"/>
</dbReference>
<sequence length="148" mass="17013">NRLEEEVKRAQRFKHYLALIMADIDDFKKFNDTYGHPEGNKVLKSLANILRSNIREVDIVARYGGEEFIIILPEANREEAKKIAERIRSKVEKCNFADGKNHLERKITISLGITSCFQENITPQGLVQKVDQALYQAKGKGRNRVEVI</sequence>
<dbReference type="PROSITE" id="PS50887">
    <property type="entry name" value="GGDEF"/>
    <property type="match status" value="1"/>
</dbReference>
<dbReference type="InterPro" id="IPR043128">
    <property type="entry name" value="Rev_trsase/Diguanyl_cyclase"/>
</dbReference>
<dbReference type="GO" id="GO:1902201">
    <property type="term" value="P:negative regulation of bacterial-type flagellum-dependent cell motility"/>
    <property type="evidence" value="ECO:0007669"/>
    <property type="project" value="TreeGrafter"/>
</dbReference>
<dbReference type="Gene3D" id="3.30.70.270">
    <property type="match status" value="1"/>
</dbReference>
<accession>X1QWU5</accession>
<evidence type="ECO:0000313" key="2">
    <source>
        <dbReference type="EMBL" id="GAI72748.1"/>
    </source>
</evidence>
<name>X1QWU5_9ZZZZ</name>
<reference evidence="2" key="1">
    <citation type="journal article" date="2014" name="Front. Microbiol.">
        <title>High frequency of phylogenetically diverse reductive dehalogenase-homologous genes in deep subseafloor sedimentary metagenomes.</title>
        <authorList>
            <person name="Kawai M."/>
            <person name="Futagami T."/>
            <person name="Toyoda A."/>
            <person name="Takaki Y."/>
            <person name="Nishi S."/>
            <person name="Hori S."/>
            <person name="Arai W."/>
            <person name="Tsubouchi T."/>
            <person name="Morono Y."/>
            <person name="Uchiyama I."/>
            <person name="Ito T."/>
            <person name="Fujiyama A."/>
            <person name="Inagaki F."/>
            <person name="Takami H."/>
        </authorList>
    </citation>
    <scope>NUCLEOTIDE SEQUENCE</scope>
    <source>
        <strain evidence="2">Expedition CK06-06</strain>
    </source>
</reference>
<dbReference type="SUPFAM" id="SSF55073">
    <property type="entry name" value="Nucleotide cyclase"/>
    <property type="match status" value="1"/>
</dbReference>
<dbReference type="InterPro" id="IPR000160">
    <property type="entry name" value="GGDEF_dom"/>
</dbReference>
<protein>
    <recommendedName>
        <fullName evidence="1">GGDEF domain-containing protein</fullName>
    </recommendedName>
</protein>
<dbReference type="CDD" id="cd01949">
    <property type="entry name" value="GGDEF"/>
    <property type="match status" value="1"/>
</dbReference>
<proteinExistence type="predicted"/>
<gene>
    <name evidence="2" type="ORF">S12H4_04332</name>
</gene>
<dbReference type="PANTHER" id="PTHR45138">
    <property type="entry name" value="REGULATORY COMPONENTS OF SENSORY TRANSDUCTION SYSTEM"/>
    <property type="match status" value="1"/>
</dbReference>
<dbReference type="GO" id="GO:0052621">
    <property type="term" value="F:diguanylate cyclase activity"/>
    <property type="evidence" value="ECO:0007669"/>
    <property type="project" value="TreeGrafter"/>
</dbReference>
<evidence type="ECO:0000259" key="1">
    <source>
        <dbReference type="PROSITE" id="PS50887"/>
    </source>
</evidence>
<dbReference type="Pfam" id="PF00990">
    <property type="entry name" value="GGDEF"/>
    <property type="match status" value="1"/>
</dbReference>
<dbReference type="FunFam" id="3.30.70.270:FF:000001">
    <property type="entry name" value="Diguanylate cyclase domain protein"/>
    <property type="match status" value="1"/>
</dbReference>
<feature type="domain" description="GGDEF" evidence="1">
    <location>
        <begin position="15"/>
        <end position="148"/>
    </location>
</feature>
<dbReference type="SMART" id="SM00267">
    <property type="entry name" value="GGDEF"/>
    <property type="match status" value="1"/>
</dbReference>
<dbReference type="InterPro" id="IPR029787">
    <property type="entry name" value="Nucleotide_cyclase"/>
</dbReference>
<dbReference type="NCBIfam" id="TIGR00254">
    <property type="entry name" value="GGDEF"/>
    <property type="match status" value="1"/>
</dbReference>
<dbReference type="GO" id="GO:0005886">
    <property type="term" value="C:plasma membrane"/>
    <property type="evidence" value="ECO:0007669"/>
    <property type="project" value="TreeGrafter"/>
</dbReference>